<dbReference type="PANTHER" id="PTHR42844:SF1">
    <property type="entry name" value="DIHYDRONEOPTERIN ALDOLASE 1-RELATED"/>
    <property type="match status" value="1"/>
</dbReference>
<dbReference type="EMBL" id="NBXA01000026">
    <property type="protein sequence ID" value="RFA07704.1"/>
    <property type="molecule type" value="Genomic_DNA"/>
</dbReference>
<dbReference type="CDD" id="cd00534">
    <property type="entry name" value="DHNA_DHNTPE"/>
    <property type="match status" value="1"/>
</dbReference>
<evidence type="ECO:0000256" key="2">
    <source>
        <dbReference type="ARBA" id="ARBA00005013"/>
    </source>
</evidence>
<protein>
    <recommendedName>
        <fullName evidence="6">7,8-dihydroneopterin aldolase</fullName>
        <ecNumber evidence="6">4.1.2.25</ecNumber>
    </recommendedName>
</protein>
<name>A0A3E0VCS7_9MICO</name>
<keyword evidence="5 6" id="KW-0456">Lyase</keyword>
<dbReference type="InterPro" id="IPR006157">
    <property type="entry name" value="FolB_dom"/>
</dbReference>
<dbReference type="Proteomes" id="UP000256709">
    <property type="component" value="Unassembled WGS sequence"/>
</dbReference>
<dbReference type="GO" id="GO:0046654">
    <property type="term" value="P:tetrahydrofolate biosynthetic process"/>
    <property type="evidence" value="ECO:0007669"/>
    <property type="project" value="UniProtKB-UniRule"/>
</dbReference>
<evidence type="ECO:0000256" key="6">
    <source>
        <dbReference type="RuleBase" id="RU362079"/>
    </source>
</evidence>
<accession>A0A3E0VCS7</accession>
<dbReference type="GO" id="GO:0005737">
    <property type="term" value="C:cytoplasm"/>
    <property type="evidence" value="ECO:0007669"/>
    <property type="project" value="TreeGrafter"/>
</dbReference>
<evidence type="ECO:0000256" key="3">
    <source>
        <dbReference type="ARBA" id="ARBA00005708"/>
    </source>
</evidence>
<keyword evidence="4 6" id="KW-0289">Folate biosynthesis</keyword>
<dbReference type="EC" id="4.1.2.25" evidence="6"/>
<dbReference type="UniPathway" id="UPA00077">
    <property type="reaction ID" value="UER00154"/>
</dbReference>
<evidence type="ECO:0000313" key="8">
    <source>
        <dbReference type="EMBL" id="RFA07704.1"/>
    </source>
</evidence>
<evidence type="ECO:0000256" key="4">
    <source>
        <dbReference type="ARBA" id="ARBA00022909"/>
    </source>
</evidence>
<dbReference type="PANTHER" id="PTHR42844">
    <property type="entry name" value="DIHYDRONEOPTERIN ALDOLASE 1-RELATED"/>
    <property type="match status" value="1"/>
</dbReference>
<organism evidence="8 9">
    <name type="scientific">Subtercola boreus</name>
    <dbReference type="NCBI Taxonomy" id="120213"/>
    <lineage>
        <taxon>Bacteria</taxon>
        <taxon>Bacillati</taxon>
        <taxon>Actinomycetota</taxon>
        <taxon>Actinomycetes</taxon>
        <taxon>Micrococcales</taxon>
        <taxon>Microbacteriaceae</taxon>
        <taxon>Subtercola</taxon>
    </lineage>
</organism>
<dbReference type="GO" id="GO:0004150">
    <property type="term" value="F:dihydroneopterin aldolase activity"/>
    <property type="evidence" value="ECO:0007669"/>
    <property type="project" value="UniProtKB-UniRule"/>
</dbReference>
<comment type="catalytic activity">
    <reaction evidence="1 6">
        <text>7,8-dihydroneopterin = 6-hydroxymethyl-7,8-dihydropterin + glycolaldehyde</text>
        <dbReference type="Rhea" id="RHEA:10540"/>
        <dbReference type="ChEBI" id="CHEBI:17001"/>
        <dbReference type="ChEBI" id="CHEBI:17071"/>
        <dbReference type="ChEBI" id="CHEBI:44841"/>
        <dbReference type="EC" id="4.1.2.25"/>
    </reaction>
</comment>
<proteinExistence type="inferred from homology"/>
<dbReference type="NCBIfam" id="TIGR00525">
    <property type="entry name" value="folB"/>
    <property type="match status" value="1"/>
</dbReference>
<dbReference type="SUPFAM" id="SSF55620">
    <property type="entry name" value="Tetrahydrobiopterin biosynthesis enzymes-like"/>
    <property type="match status" value="1"/>
</dbReference>
<comment type="caution">
    <text evidence="8">The sequence shown here is derived from an EMBL/GenBank/DDBJ whole genome shotgun (WGS) entry which is preliminary data.</text>
</comment>
<evidence type="ECO:0000256" key="1">
    <source>
        <dbReference type="ARBA" id="ARBA00001353"/>
    </source>
</evidence>
<feature type="domain" description="Dihydroneopterin aldolase/epimerase" evidence="7">
    <location>
        <begin position="21"/>
        <end position="133"/>
    </location>
</feature>
<evidence type="ECO:0000313" key="9">
    <source>
        <dbReference type="Proteomes" id="UP000256709"/>
    </source>
</evidence>
<comment type="function">
    <text evidence="6">Catalyzes the conversion of 7,8-dihydroneopterin to 6-hydroxymethyl-7,8-dihydropterin.</text>
</comment>
<dbReference type="AlphaFoldDB" id="A0A3E0VCS7"/>
<dbReference type="Gene3D" id="3.30.1130.10">
    <property type="match status" value="1"/>
</dbReference>
<evidence type="ECO:0000256" key="5">
    <source>
        <dbReference type="ARBA" id="ARBA00023239"/>
    </source>
</evidence>
<reference evidence="8 9" key="1">
    <citation type="submission" date="2017-04" db="EMBL/GenBank/DDBJ databases">
        <title>Comparative genome analysis of Subtercola boreus.</title>
        <authorList>
            <person name="Cho Y.-J."/>
            <person name="Cho A."/>
            <person name="Kim O.-S."/>
            <person name="Lee J.-I."/>
        </authorList>
    </citation>
    <scope>NUCLEOTIDE SEQUENCE [LARGE SCALE GENOMIC DNA]</scope>
    <source>
        <strain evidence="8 9">P27444</strain>
    </source>
</reference>
<evidence type="ECO:0000259" key="7">
    <source>
        <dbReference type="SMART" id="SM00905"/>
    </source>
</evidence>
<dbReference type="FunFam" id="3.30.1130.10:FF:000003">
    <property type="entry name" value="7,8-dihydroneopterin aldolase"/>
    <property type="match status" value="1"/>
</dbReference>
<dbReference type="InterPro" id="IPR043133">
    <property type="entry name" value="GTP-CH-I_C/QueF"/>
</dbReference>
<comment type="pathway">
    <text evidence="2 6">Cofactor biosynthesis; tetrahydrofolate biosynthesis; 2-amino-4-hydroxy-6-hydroxymethyl-7,8-dihydropteridine diphosphate from 7,8-dihydroneopterin triphosphate: step 3/4.</text>
</comment>
<sequence length="136" mass="14453">MTAEPGASSNLARVPDELDSLTLTGLTVQANHGVYEHERRDGQSFVIDLTVWLDIASAAASDDLDQTLNYGVLAQQVHDAVAADPVDLIETLAERVAGVALASPLANRVRVTVHKPEAPIAVPFTDVSITITRSRA</sequence>
<dbReference type="NCBIfam" id="TIGR00526">
    <property type="entry name" value="folB_dom"/>
    <property type="match status" value="1"/>
</dbReference>
<gene>
    <name evidence="8" type="ORF">B7R21_16200</name>
</gene>
<dbReference type="GO" id="GO:0046656">
    <property type="term" value="P:folic acid biosynthetic process"/>
    <property type="evidence" value="ECO:0007669"/>
    <property type="project" value="UniProtKB-UniRule"/>
</dbReference>
<comment type="similarity">
    <text evidence="3 6">Belongs to the DHNA family.</text>
</comment>
<dbReference type="InterPro" id="IPR006156">
    <property type="entry name" value="Dihydroneopterin_aldolase"/>
</dbReference>
<dbReference type="Pfam" id="PF02152">
    <property type="entry name" value="FolB"/>
    <property type="match status" value="1"/>
</dbReference>
<dbReference type="SMART" id="SM00905">
    <property type="entry name" value="FolB"/>
    <property type="match status" value="1"/>
</dbReference>